<evidence type="ECO:0000256" key="1">
    <source>
        <dbReference type="SAM" id="Phobius"/>
    </source>
</evidence>
<organism evidence="2 3">
    <name type="scientific">Lophium mytilinum</name>
    <dbReference type="NCBI Taxonomy" id="390894"/>
    <lineage>
        <taxon>Eukaryota</taxon>
        <taxon>Fungi</taxon>
        <taxon>Dikarya</taxon>
        <taxon>Ascomycota</taxon>
        <taxon>Pezizomycotina</taxon>
        <taxon>Dothideomycetes</taxon>
        <taxon>Pleosporomycetidae</taxon>
        <taxon>Mytilinidiales</taxon>
        <taxon>Mytilinidiaceae</taxon>
        <taxon>Lophium</taxon>
    </lineage>
</organism>
<evidence type="ECO:0000313" key="3">
    <source>
        <dbReference type="Proteomes" id="UP000799750"/>
    </source>
</evidence>
<keyword evidence="1" id="KW-1133">Transmembrane helix</keyword>
<dbReference type="EMBL" id="MU004181">
    <property type="protein sequence ID" value="KAF2502614.1"/>
    <property type="molecule type" value="Genomic_DNA"/>
</dbReference>
<sequence>MWIRVNCSHNLTTVSCTCSSFLGSEFYPVLRFFSWRYVALWLRVLIFSMASFFHLTFQDYSIHTERLAGSRSVLFYSELWEPLCATAKRPLTLIIQN</sequence>
<dbReference type="PROSITE" id="PS51257">
    <property type="entry name" value="PROKAR_LIPOPROTEIN"/>
    <property type="match status" value="1"/>
</dbReference>
<accession>A0A6A6RDV2</accession>
<keyword evidence="1" id="KW-0472">Membrane</keyword>
<name>A0A6A6RDV2_9PEZI</name>
<keyword evidence="3" id="KW-1185">Reference proteome</keyword>
<reference evidence="2" key="1">
    <citation type="journal article" date="2020" name="Stud. Mycol.">
        <title>101 Dothideomycetes genomes: a test case for predicting lifestyles and emergence of pathogens.</title>
        <authorList>
            <person name="Haridas S."/>
            <person name="Albert R."/>
            <person name="Binder M."/>
            <person name="Bloem J."/>
            <person name="Labutti K."/>
            <person name="Salamov A."/>
            <person name="Andreopoulos B."/>
            <person name="Baker S."/>
            <person name="Barry K."/>
            <person name="Bills G."/>
            <person name="Bluhm B."/>
            <person name="Cannon C."/>
            <person name="Castanera R."/>
            <person name="Culley D."/>
            <person name="Daum C."/>
            <person name="Ezra D."/>
            <person name="Gonzalez J."/>
            <person name="Henrissat B."/>
            <person name="Kuo A."/>
            <person name="Liang C."/>
            <person name="Lipzen A."/>
            <person name="Lutzoni F."/>
            <person name="Magnuson J."/>
            <person name="Mondo S."/>
            <person name="Nolan M."/>
            <person name="Ohm R."/>
            <person name="Pangilinan J."/>
            <person name="Park H.-J."/>
            <person name="Ramirez L."/>
            <person name="Alfaro M."/>
            <person name="Sun H."/>
            <person name="Tritt A."/>
            <person name="Yoshinaga Y."/>
            <person name="Zwiers L.-H."/>
            <person name="Turgeon B."/>
            <person name="Goodwin S."/>
            <person name="Spatafora J."/>
            <person name="Crous P."/>
            <person name="Grigoriev I."/>
        </authorList>
    </citation>
    <scope>NUCLEOTIDE SEQUENCE</scope>
    <source>
        <strain evidence="2">CBS 269.34</strain>
    </source>
</reference>
<evidence type="ECO:0000313" key="2">
    <source>
        <dbReference type="EMBL" id="KAF2502614.1"/>
    </source>
</evidence>
<gene>
    <name evidence="2" type="ORF">BU16DRAFT_15293</name>
</gene>
<feature type="transmembrane region" description="Helical" evidence="1">
    <location>
        <begin position="38"/>
        <end position="57"/>
    </location>
</feature>
<protein>
    <submittedName>
        <fullName evidence="2">Uncharacterized protein</fullName>
    </submittedName>
</protein>
<dbReference type="AlphaFoldDB" id="A0A6A6RDV2"/>
<proteinExistence type="predicted"/>
<dbReference type="Proteomes" id="UP000799750">
    <property type="component" value="Unassembled WGS sequence"/>
</dbReference>
<keyword evidence="1" id="KW-0812">Transmembrane</keyword>